<dbReference type="AlphaFoldDB" id="A0A6C0LVL9"/>
<reference evidence="1" key="1">
    <citation type="journal article" date="2020" name="Nature">
        <title>Giant virus diversity and host interactions through global metagenomics.</title>
        <authorList>
            <person name="Schulz F."/>
            <person name="Roux S."/>
            <person name="Paez-Espino D."/>
            <person name="Jungbluth S."/>
            <person name="Walsh D.A."/>
            <person name="Denef V.J."/>
            <person name="McMahon K.D."/>
            <person name="Konstantinidis K.T."/>
            <person name="Eloe-Fadrosh E.A."/>
            <person name="Kyrpides N.C."/>
            <person name="Woyke T."/>
        </authorList>
    </citation>
    <scope>NUCLEOTIDE SEQUENCE</scope>
    <source>
        <strain evidence="1">GVMAG-S-1016704-121</strain>
    </source>
</reference>
<sequence>MESLNVVKFLYRAFALQDFREANPEITQKYIEQLDTTLDVIKYSDFSAMYKKWSELNGTNPRVPSTHNIIKICHQMCADVKMNSKTIMFDCKVNTYETGSGYYFTFDRNTITAHMEHMTNTKILSERNIARIKSMQTNREKFIEYFKYDPYTAGILISNAFIKHNLKEYIANMKHMDMTQFSNDELSLKRYEPLHRQMKKLNLWQGIIKSKSNAVKMVTIESVSKYAGVNVVTANVLINDGRTIILEALPVHYAKSNDMWMHVIKTAQEEEEAREELKKSKRQKVSA</sequence>
<dbReference type="EMBL" id="MN740563">
    <property type="protein sequence ID" value="QHU33801.1"/>
    <property type="molecule type" value="Genomic_DNA"/>
</dbReference>
<protein>
    <submittedName>
        <fullName evidence="1">Uncharacterized protein</fullName>
    </submittedName>
</protein>
<organism evidence="1">
    <name type="scientific">viral metagenome</name>
    <dbReference type="NCBI Taxonomy" id="1070528"/>
    <lineage>
        <taxon>unclassified sequences</taxon>
        <taxon>metagenomes</taxon>
        <taxon>organismal metagenomes</taxon>
    </lineage>
</organism>
<name>A0A6C0LVL9_9ZZZZ</name>
<evidence type="ECO:0000313" key="1">
    <source>
        <dbReference type="EMBL" id="QHU33801.1"/>
    </source>
</evidence>
<proteinExistence type="predicted"/>
<accession>A0A6C0LVL9</accession>